<dbReference type="GO" id="GO:0005739">
    <property type="term" value="C:mitochondrion"/>
    <property type="evidence" value="ECO:0007669"/>
    <property type="project" value="UniProtKB-SubCell"/>
</dbReference>
<keyword evidence="4" id="KW-0378">Hydrolase</keyword>
<evidence type="ECO:0000256" key="1">
    <source>
        <dbReference type="ARBA" id="ARBA00004173"/>
    </source>
</evidence>
<comment type="caution">
    <text evidence="9">The sequence shown here is derived from an EMBL/GenBank/DDBJ whole genome shotgun (WGS) entry which is preliminary data.</text>
</comment>
<evidence type="ECO:0000256" key="4">
    <source>
        <dbReference type="ARBA" id="ARBA00022801"/>
    </source>
</evidence>
<reference evidence="9" key="1">
    <citation type="submission" date="2023-03" db="EMBL/GenBank/DDBJ databases">
        <authorList>
            <person name="Steffen K."/>
            <person name="Cardenas P."/>
        </authorList>
    </citation>
    <scope>NUCLEOTIDE SEQUENCE</scope>
</reference>
<evidence type="ECO:0000256" key="3">
    <source>
        <dbReference type="ARBA" id="ARBA00022723"/>
    </source>
</evidence>
<keyword evidence="7" id="KW-0496">Mitochondrion</keyword>
<name>A0AA35XAH9_GEOBA</name>
<dbReference type="PANTHER" id="PTHR13547">
    <property type="match status" value="1"/>
</dbReference>
<evidence type="ECO:0000256" key="5">
    <source>
        <dbReference type="ARBA" id="ARBA00022833"/>
    </source>
</evidence>
<dbReference type="AlphaFoldDB" id="A0AA35XAH9"/>
<keyword evidence="10" id="KW-1185">Reference proteome</keyword>
<gene>
    <name evidence="9" type="ORF">GBAR_LOCUS24573</name>
</gene>
<evidence type="ECO:0000313" key="10">
    <source>
        <dbReference type="Proteomes" id="UP001174909"/>
    </source>
</evidence>
<dbReference type="Proteomes" id="UP001174909">
    <property type="component" value="Unassembled WGS sequence"/>
</dbReference>
<dbReference type="GO" id="GO:0004526">
    <property type="term" value="F:ribonuclease P activity"/>
    <property type="evidence" value="ECO:0007669"/>
    <property type="project" value="TreeGrafter"/>
</dbReference>
<protein>
    <submittedName>
        <fullName evidence="9">Mitochondrial ribonuclease P catalytic subunit</fullName>
    </submittedName>
</protein>
<dbReference type="Gene3D" id="3.40.50.11980">
    <property type="match status" value="1"/>
</dbReference>
<evidence type="ECO:0000256" key="2">
    <source>
        <dbReference type="ARBA" id="ARBA00007626"/>
    </source>
</evidence>
<dbReference type="GO" id="GO:0001682">
    <property type="term" value="P:tRNA 5'-leader removal"/>
    <property type="evidence" value="ECO:0007669"/>
    <property type="project" value="TreeGrafter"/>
</dbReference>
<evidence type="ECO:0000259" key="8">
    <source>
        <dbReference type="Pfam" id="PF16953"/>
    </source>
</evidence>
<dbReference type="Pfam" id="PF16953">
    <property type="entry name" value="PRORP"/>
    <property type="match status" value="1"/>
</dbReference>
<dbReference type="GO" id="GO:0046872">
    <property type="term" value="F:metal ion binding"/>
    <property type="evidence" value="ECO:0007669"/>
    <property type="project" value="UniProtKB-KW"/>
</dbReference>
<evidence type="ECO:0000256" key="6">
    <source>
        <dbReference type="ARBA" id="ARBA00022946"/>
    </source>
</evidence>
<dbReference type="InterPro" id="IPR031595">
    <property type="entry name" value="PRORP_C"/>
</dbReference>
<comment type="subcellular location">
    <subcellularLocation>
        <location evidence="1">Mitochondrion</location>
    </subcellularLocation>
</comment>
<comment type="similarity">
    <text evidence="2">Belongs to the PPR family. P subfamily.</text>
</comment>
<evidence type="ECO:0000256" key="7">
    <source>
        <dbReference type="ARBA" id="ARBA00023128"/>
    </source>
</evidence>
<dbReference type="PANTHER" id="PTHR13547:SF1">
    <property type="entry name" value="MITOCHONDRIAL RIBONUCLEASE P CATALYTIC SUBUNIT"/>
    <property type="match status" value="1"/>
</dbReference>
<evidence type="ECO:0000313" key="9">
    <source>
        <dbReference type="EMBL" id="CAI8044275.1"/>
    </source>
</evidence>
<keyword evidence="3" id="KW-0479">Metal-binding</keyword>
<proteinExistence type="inferred from homology"/>
<sequence length="360" mass="39812">MVEQMQGRLRVQSQSSVLAMACSERDADLAVEFLASRQSPQPLPASLVRDLVALSRETGRPDLVEQLLGVVRETRQPLTGDGVAQLRLWAASQPQPYTCELTTVSSSGVCTNCQGRLEKALTEGDHQKLLRAVTEAVHSEGLGFSPELISNLSRLQKRLSAVSSPYKVVVDGLNVSRVSSKNFSVMQVMDIVNQLTGTVGGPVLVVARKHLAKEMDQLPSFYSSVPRSHDFHVFTTHINEISDDICVIYAALTTGRHCYIVSNDHMSDNASMLGPEDAKLFSIWQASRQITVQPTTVNLLYPGDYSKSTQASEEGWHIPISLSSKATPTNDTWLVDGRRRWNEDEDVSHTPQPDWLCLRR</sequence>
<accession>A0AA35XAH9</accession>
<dbReference type="EMBL" id="CASHTH010003384">
    <property type="protein sequence ID" value="CAI8044275.1"/>
    <property type="molecule type" value="Genomic_DNA"/>
</dbReference>
<keyword evidence="5" id="KW-0862">Zinc</keyword>
<feature type="domain" description="PRORP" evidence="8">
    <location>
        <begin position="105"/>
        <end position="333"/>
    </location>
</feature>
<keyword evidence="6" id="KW-0809">Transit peptide</keyword>
<organism evidence="9 10">
    <name type="scientific">Geodia barretti</name>
    <name type="common">Barrett's horny sponge</name>
    <dbReference type="NCBI Taxonomy" id="519541"/>
    <lineage>
        <taxon>Eukaryota</taxon>
        <taxon>Metazoa</taxon>
        <taxon>Porifera</taxon>
        <taxon>Demospongiae</taxon>
        <taxon>Heteroscleromorpha</taxon>
        <taxon>Tetractinellida</taxon>
        <taxon>Astrophorina</taxon>
        <taxon>Geodiidae</taxon>
        <taxon>Geodia</taxon>
    </lineage>
</organism>